<keyword evidence="5 7" id="KW-1133">Transmembrane helix</keyword>
<organism evidence="8 9">
    <name type="scientific">Aquamicrobium aerolatum DSM 21857</name>
    <dbReference type="NCBI Taxonomy" id="1121003"/>
    <lineage>
        <taxon>Bacteria</taxon>
        <taxon>Pseudomonadati</taxon>
        <taxon>Pseudomonadota</taxon>
        <taxon>Alphaproteobacteria</taxon>
        <taxon>Hyphomicrobiales</taxon>
        <taxon>Phyllobacteriaceae</taxon>
        <taxon>Aerobium</taxon>
    </lineage>
</organism>
<evidence type="ECO:0000256" key="7">
    <source>
        <dbReference type="SAM" id="Phobius"/>
    </source>
</evidence>
<dbReference type="STRING" id="1121003.SAMN03080618_03468"/>
<proteinExistence type="inferred from homology"/>
<keyword evidence="3" id="KW-1003">Cell membrane</keyword>
<gene>
    <name evidence="8" type="ORF">SAMN03080618_03468</name>
</gene>
<dbReference type="OrthoDB" id="9759295at2"/>
<dbReference type="InterPro" id="IPR051539">
    <property type="entry name" value="T4SS-coupling_protein"/>
</dbReference>
<feature type="transmembrane region" description="Helical" evidence="7">
    <location>
        <begin position="23"/>
        <end position="43"/>
    </location>
</feature>
<protein>
    <submittedName>
        <fullName evidence="8">Type IV secretory system Conjugative DNA transfer</fullName>
    </submittedName>
</protein>
<comment type="subcellular location">
    <subcellularLocation>
        <location evidence="1">Cell membrane</location>
        <topology evidence="1">Multi-pass membrane protein</topology>
    </subcellularLocation>
</comment>
<dbReference type="GO" id="GO:0005886">
    <property type="term" value="C:plasma membrane"/>
    <property type="evidence" value="ECO:0007669"/>
    <property type="project" value="UniProtKB-SubCell"/>
</dbReference>
<dbReference type="PANTHER" id="PTHR37937">
    <property type="entry name" value="CONJUGATIVE TRANSFER: DNA TRANSPORT"/>
    <property type="match status" value="1"/>
</dbReference>
<accession>A0A1I3SXA3</accession>
<name>A0A1I3SXA3_9HYPH</name>
<dbReference type="AlphaFoldDB" id="A0A1I3SXA3"/>
<dbReference type="InterPro" id="IPR027417">
    <property type="entry name" value="P-loop_NTPase"/>
</dbReference>
<keyword evidence="6 7" id="KW-0472">Membrane</keyword>
<dbReference type="InterPro" id="IPR003688">
    <property type="entry name" value="TraG/VirD4"/>
</dbReference>
<keyword evidence="4 7" id="KW-0812">Transmembrane</keyword>
<evidence type="ECO:0000256" key="2">
    <source>
        <dbReference type="ARBA" id="ARBA00008806"/>
    </source>
</evidence>
<dbReference type="Pfam" id="PF02534">
    <property type="entry name" value="T4SS-DNA_transf"/>
    <property type="match status" value="1"/>
</dbReference>
<evidence type="ECO:0000313" key="8">
    <source>
        <dbReference type="EMBL" id="SFJ62036.1"/>
    </source>
</evidence>
<dbReference type="PANTHER" id="PTHR37937:SF1">
    <property type="entry name" value="CONJUGATIVE TRANSFER: DNA TRANSPORT"/>
    <property type="match status" value="1"/>
</dbReference>
<dbReference type="CDD" id="cd01127">
    <property type="entry name" value="TrwB_TraG_TraD_VirD4"/>
    <property type="match status" value="1"/>
</dbReference>
<evidence type="ECO:0000256" key="4">
    <source>
        <dbReference type="ARBA" id="ARBA00022692"/>
    </source>
</evidence>
<comment type="similarity">
    <text evidence="2">Belongs to the VirD4/TraG family.</text>
</comment>
<evidence type="ECO:0000256" key="3">
    <source>
        <dbReference type="ARBA" id="ARBA00022475"/>
    </source>
</evidence>
<keyword evidence="9" id="KW-1185">Reference proteome</keyword>
<sequence>DGFDAARLKTEKVTVFILVPPSMLAVALPWLNTLIGVFGVAIGQPGPRRPVTMLIDEAPSLGFLPDLRAHMAQFRKVGLRTWLFTQTYAAMAGPELYGSEGMKELMGLCNTKQFFAVDESEVQKLVSELAGTRSVSNPSSTGSTGDVGLPLIRPDEVRGLKQWHQIIIRTGLRFPIRAKLVPYFTRKQWRDLVDPNPYRK</sequence>
<evidence type="ECO:0000256" key="1">
    <source>
        <dbReference type="ARBA" id="ARBA00004651"/>
    </source>
</evidence>
<evidence type="ECO:0000256" key="5">
    <source>
        <dbReference type="ARBA" id="ARBA00022989"/>
    </source>
</evidence>
<dbReference type="Gene3D" id="3.40.50.300">
    <property type="entry name" value="P-loop containing nucleotide triphosphate hydrolases"/>
    <property type="match status" value="1"/>
</dbReference>
<dbReference type="EMBL" id="FORF01000036">
    <property type="protein sequence ID" value="SFJ62036.1"/>
    <property type="molecule type" value="Genomic_DNA"/>
</dbReference>
<feature type="non-terminal residue" evidence="8">
    <location>
        <position position="1"/>
    </location>
</feature>
<dbReference type="SUPFAM" id="SSF52540">
    <property type="entry name" value="P-loop containing nucleoside triphosphate hydrolases"/>
    <property type="match status" value="1"/>
</dbReference>
<dbReference type="Proteomes" id="UP000242763">
    <property type="component" value="Unassembled WGS sequence"/>
</dbReference>
<reference evidence="9" key="1">
    <citation type="submission" date="2016-10" db="EMBL/GenBank/DDBJ databases">
        <authorList>
            <person name="Varghese N."/>
            <person name="Submissions S."/>
        </authorList>
    </citation>
    <scope>NUCLEOTIDE SEQUENCE [LARGE SCALE GENOMIC DNA]</scope>
    <source>
        <strain evidence="9">DSM 21857</strain>
    </source>
</reference>
<dbReference type="RefSeq" id="WP_139207991.1">
    <property type="nucleotide sequence ID" value="NZ_FORF01000036.1"/>
</dbReference>
<evidence type="ECO:0000256" key="6">
    <source>
        <dbReference type="ARBA" id="ARBA00023136"/>
    </source>
</evidence>
<evidence type="ECO:0000313" key="9">
    <source>
        <dbReference type="Proteomes" id="UP000242763"/>
    </source>
</evidence>